<dbReference type="EMBL" id="WUUU01000012">
    <property type="protein sequence ID" value="MXR19669.1"/>
    <property type="molecule type" value="Genomic_DNA"/>
</dbReference>
<dbReference type="Proteomes" id="UP000471521">
    <property type="component" value="Unassembled WGS sequence"/>
</dbReference>
<evidence type="ECO:0000313" key="2">
    <source>
        <dbReference type="Proteomes" id="UP000471521"/>
    </source>
</evidence>
<dbReference type="AlphaFoldDB" id="A0A6B0SPV7"/>
<feature type="non-terminal residue" evidence="1">
    <location>
        <position position="1"/>
    </location>
</feature>
<name>A0A6B0SPV7_9EURY</name>
<proteinExistence type="predicted"/>
<protein>
    <submittedName>
        <fullName evidence="1">Uncharacterized protein</fullName>
    </submittedName>
</protein>
<comment type="caution">
    <text evidence="1">The sequence shown here is derived from an EMBL/GenBank/DDBJ whole genome shotgun (WGS) entry which is preliminary data.</text>
</comment>
<evidence type="ECO:0000313" key="1">
    <source>
        <dbReference type="EMBL" id="MXR19669.1"/>
    </source>
</evidence>
<accession>A0A6B0SPV7</accession>
<reference evidence="1 2" key="1">
    <citation type="submission" date="2019-12" db="EMBL/GenBank/DDBJ databases">
        <title>Isolation and characterization of three novel carbon monoxide-oxidizing members of Halobacteria from salione crusts and soils.</title>
        <authorList>
            <person name="Myers M.R."/>
            <person name="King G.M."/>
        </authorList>
    </citation>
    <scope>NUCLEOTIDE SEQUENCE [LARGE SCALE GENOMIC DNA]</scope>
    <source>
        <strain evidence="1 2">PCN9</strain>
    </source>
</reference>
<organism evidence="1 2">
    <name type="scientific">Halobacterium bonnevillei</name>
    <dbReference type="NCBI Taxonomy" id="2692200"/>
    <lineage>
        <taxon>Archaea</taxon>
        <taxon>Methanobacteriati</taxon>
        <taxon>Methanobacteriota</taxon>
        <taxon>Stenosarchaea group</taxon>
        <taxon>Halobacteria</taxon>
        <taxon>Halobacteriales</taxon>
        <taxon>Halobacteriaceae</taxon>
        <taxon>Halobacterium</taxon>
    </lineage>
</organism>
<keyword evidence="2" id="KW-1185">Reference proteome</keyword>
<gene>
    <name evidence="1" type="ORF">GRX66_03265</name>
</gene>
<sequence length="48" mass="5390">ARRRNGGLHRLALPGRGKMLFLVPLVRLANQKHEDFKDEYGDLGTSSV</sequence>